<dbReference type="PANTHER" id="PTHR43578">
    <property type="entry name" value="NADH-QUINONE OXIDOREDUCTASE SUBUNIT F"/>
    <property type="match status" value="1"/>
</dbReference>
<dbReference type="InterPro" id="IPR019554">
    <property type="entry name" value="Soluble_ligand-bd"/>
</dbReference>
<dbReference type="InterPro" id="IPR037225">
    <property type="entry name" value="Nuo51_FMN-bd_sf"/>
</dbReference>
<dbReference type="PANTHER" id="PTHR43578:SF3">
    <property type="entry name" value="NADH-QUINONE OXIDOREDUCTASE SUBUNIT F"/>
    <property type="match status" value="1"/>
</dbReference>
<dbReference type="PROSITE" id="PS00645">
    <property type="entry name" value="COMPLEX1_51K_2"/>
    <property type="match status" value="1"/>
</dbReference>
<dbReference type="Pfam" id="PF01512">
    <property type="entry name" value="Complex1_51K"/>
    <property type="match status" value="1"/>
</dbReference>
<dbReference type="InterPro" id="IPR001949">
    <property type="entry name" value="NADH-UbQ_OxRdtase_51kDa_CS"/>
</dbReference>
<dbReference type="FunFam" id="3.40.50.11540:FF:000001">
    <property type="entry name" value="NADH dehydrogenase [ubiquinone] flavoprotein 1, mitochondrial"/>
    <property type="match status" value="1"/>
</dbReference>
<dbReference type="FunFam" id="1.20.1440.230:FF:000001">
    <property type="entry name" value="Mitochondrial NADH dehydrogenase flavoprotein 1"/>
    <property type="match status" value="1"/>
</dbReference>
<feature type="domain" description="4Fe-4S ferredoxin-type" evidence="6">
    <location>
        <begin position="590"/>
        <end position="617"/>
    </location>
</feature>
<evidence type="ECO:0000256" key="5">
    <source>
        <dbReference type="ARBA" id="ARBA00023014"/>
    </source>
</evidence>
<evidence type="ECO:0000256" key="4">
    <source>
        <dbReference type="ARBA" id="ARBA00023004"/>
    </source>
</evidence>
<dbReference type="GO" id="GO:0046872">
    <property type="term" value="F:metal ion binding"/>
    <property type="evidence" value="ECO:0007669"/>
    <property type="project" value="UniProtKB-KW"/>
</dbReference>
<organism evidence="7">
    <name type="scientific">Desulfobacca acetoxidans</name>
    <dbReference type="NCBI Taxonomy" id="60893"/>
    <lineage>
        <taxon>Bacteria</taxon>
        <taxon>Pseudomonadati</taxon>
        <taxon>Thermodesulfobacteriota</taxon>
        <taxon>Desulfobaccia</taxon>
        <taxon>Desulfobaccales</taxon>
        <taxon>Desulfobaccaceae</taxon>
        <taxon>Desulfobacca</taxon>
    </lineage>
</organism>
<evidence type="ECO:0000256" key="2">
    <source>
        <dbReference type="ARBA" id="ARBA00022485"/>
    </source>
</evidence>
<dbReference type="GO" id="GO:0008137">
    <property type="term" value="F:NADH dehydrogenase (ubiquinone) activity"/>
    <property type="evidence" value="ECO:0007669"/>
    <property type="project" value="InterPro"/>
</dbReference>
<dbReference type="InterPro" id="IPR019575">
    <property type="entry name" value="Nuop51_4Fe4S-bd"/>
</dbReference>
<feature type="domain" description="4Fe-4S ferredoxin-type" evidence="6">
    <location>
        <begin position="560"/>
        <end position="589"/>
    </location>
</feature>
<dbReference type="GO" id="GO:0051539">
    <property type="term" value="F:4 iron, 4 sulfur cluster binding"/>
    <property type="evidence" value="ECO:0007669"/>
    <property type="project" value="UniProtKB-KW"/>
</dbReference>
<dbReference type="Gene3D" id="3.40.30.10">
    <property type="entry name" value="Glutaredoxin"/>
    <property type="match status" value="1"/>
</dbReference>
<dbReference type="InterPro" id="IPR011538">
    <property type="entry name" value="Nuo51_FMN-bd"/>
</dbReference>
<keyword evidence="2" id="KW-0004">4Fe-4S</keyword>
<dbReference type="Gene3D" id="3.40.50.11540">
    <property type="entry name" value="NADH-ubiquinone oxidoreductase 51kDa subunit"/>
    <property type="match status" value="1"/>
</dbReference>
<dbReference type="EMBL" id="DTKJ01000021">
    <property type="protein sequence ID" value="HGZ11261.1"/>
    <property type="molecule type" value="Genomic_DNA"/>
</dbReference>
<dbReference type="Gene3D" id="3.10.20.600">
    <property type="match status" value="1"/>
</dbReference>
<dbReference type="SUPFAM" id="SSF142984">
    <property type="entry name" value="Nqo1 middle domain-like"/>
    <property type="match status" value="1"/>
</dbReference>
<dbReference type="SUPFAM" id="SSF52833">
    <property type="entry name" value="Thioredoxin-like"/>
    <property type="match status" value="1"/>
</dbReference>
<keyword evidence="5" id="KW-0411">Iron-sulfur</keyword>
<comment type="caution">
    <text evidence="7">The sequence shown here is derived from an EMBL/GenBank/DDBJ whole genome shotgun (WGS) entry which is preliminary data.</text>
</comment>
<keyword evidence="4" id="KW-0408">Iron</keyword>
<protein>
    <submittedName>
        <fullName evidence="7">NADH-quinone oxidoreductase subunit NuoF</fullName>
    </submittedName>
</protein>
<reference evidence="7" key="1">
    <citation type="journal article" date="2020" name="mSystems">
        <title>Genome- and Community-Level Interaction Insights into Carbon Utilization and Element Cycling Functions of Hydrothermarchaeota in Hydrothermal Sediment.</title>
        <authorList>
            <person name="Zhou Z."/>
            <person name="Liu Y."/>
            <person name="Xu W."/>
            <person name="Pan J."/>
            <person name="Luo Z.H."/>
            <person name="Li M."/>
        </authorList>
    </citation>
    <scope>NUCLEOTIDE SEQUENCE [LARGE SCALE GENOMIC DNA]</scope>
    <source>
        <strain evidence="7">SpSt-853</strain>
    </source>
</reference>
<name>A0A7C5ENX8_9BACT</name>
<sequence>MPRFESIDHLNEYRRKLKATRDPNQPTVLVCSGPGCLPMGSEEVAQAFREALANKGLNGKVLLKTCGCQGLCALGVKVLIRPQEIAYQRVTPKDAGEIVETTLIEGGIVDRLVYHDPVSGEARVHKSDIPFYQSQVPIVLRKLDLIDPESLDDYLAVGGYRSLRKVFFSMTPEEVIDQVELSGLRGRGGAGFLTGRKWRLARQAEGYPKFIICNGDEGDPGAFMDRAVMEGDPHAVIEGMIIGAYAIGARQGYIYVRHEYPLAVKRLKLAIEQAREAGFLGNNILRAKFSFDIKISQGAGAFVCGEETALMASIEGFIGEPHPRPPYPAQAGLFGLPTVINNVETWANIPEIINMGAEWFASQGTETSKGTKVFSLVGAVNHTGLVEVPMGTTLRQIIYQLGGGLRNNHPFKAVQTGGPSGGCIPAQFLDLPVDYDSLQQVGSIMGSGGMIVMDHTSCMVDVARYFIEFLYQESCGKCTPCREGLKQLRHLYEEITHGRGEMAHLTLMEDLCAAMATASICGLGQSAVNPVLSTLKYFREEYESHIRDKKCPALVCRPLLKYTIDPETCTGCLACVRECPVGAISGVKKEAQEIDQELCIKCGLCFEACQFDAVRRE</sequence>
<dbReference type="Gene3D" id="3.30.70.20">
    <property type="match status" value="1"/>
</dbReference>
<dbReference type="Pfam" id="PF10589">
    <property type="entry name" value="NADH_4Fe-4S"/>
    <property type="match status" value="1"/>
</dbReference>
<accession>A0A7C5ENX8</accession>
<dbReference type="SUPFAM" id="SSF142019">
    <property type="entry name" value="Nqo1 FMN-binding domain-like"/>
    <property type="match status" value="1"/>
</dbReference>
<dbReference type="Gene3D" id="1.20.1440.230">
    <property type="entry name" value="NADH-ubiquinone oxidoreductase 51kDa subunit, iron-sulphur binding domain"/>
    <property type="match status" value="1"/>
</dbReference>
<comment type="similarity">
    <text evidence="1">Belongs to the complex I 51 kDa subunit family.</text>
</comment>
<dbReference type="CDD" id="cd02980">
    <property type="entry name" value="TRX_Fd_family"/>
    <property type="match status" value="1"/>
</dbReference>
<dbReference type="InterPro" id="IPR037207">
    <property type="entry name" value="Nuop51_4Fe4S-bd_sf"/>
</dbReference>
<dbReference type="InterPro" id="IPR036249">
    <property type="entry name" value="Thioredoxin-like_sf"/>
</dbReference>
<dbReference type="PROSITE" id="PS51379">
    <property type="entry name" value="4FE4S_FER_2"/>
    <property type="match status" value="2"/>
</dbReference>
<evidence type="ECO:0000256" key="1">
    <source>
        <dbReference type="ARBA" id="ARBA00007523"/>
    </source>
</evidence>
<dbReference type="Gene3D" id="6.10.250.1450">
    <property type="match status" value="1"/>
</dbReference>
<dbReference type="InterPro" id="IPR017896">
    <property type="entry name" value="4Fe4S_Fe-S-bd"/>
</dbReference>
<evidence type="ECO:0000256" key="3">
    <source>
        <dbReference type="ARBA" id="ARBA00022723"/>
    </source>
</evidence>
<dbReference type="PROSITE" id="PS00198">
    <property type="entry name" value="4FE4S_FER_1"/>
    <property type="match status" value="1"/>
</dbReference>
<dbReference type="InterPro" id="IPR017900">
    <property type="entry name" value="4Fe4S_Fe_S_CS"/>
</dbReference>
<proteinExistence type="inferred from homology"/>
<dbReference type="AlphaFoldDB" id="A0A7C5ENX8"/>
<dbReference type="Pfam" id="PF10531">
    <property type="entry name" value="SLBB"/>
    <property type="match status" value="1"/>
</dbReference>
<dbReference type="SUPFAM" id="SSF140490">
    <property type="entry name" value="Nqo1C-terminal domain-like"/>
    <property type="match status" value="1"/>
</dbReference>
<dbReference type="GO" id="GO:0010181">
    <property type="term" value="F:FMN binding"/>
    <property type="evidence" value="ECO:0007669"/>
    <property type="project" value="InterPro"/>
</dbReference>
<evidence type="ECO:0000313" key="7">
    <source>
        <dbReference type="EMBL" id="HGZ11261.1"/>
    </source>
</evidence>
<evidence type="ECO:0000259" key="6">
    <source>
        <dbReference type="PROSITE" id="PS51379"/>
    </source>
</evidence>
<keyword evidence="3" id="KW-0479">Metal-binding</keyword>
<dbReference type="Pfam" id="PF13237">
    <property type="entry name" value="Fer4_10"/>
    <property type="match status" value="1"/>
</dbReference>
<gene>
    <name evidence="7" type="ORF">ENW48_03465</name>
</gene>
<dbReference type="SMART" id="SM00928">
    <property type="entry name" value="NADH_4Fe-4S"/>
    <property type="match status" value="1"/>
</dbReference>
<dbReference type="SUPFAM" id="SSF54862">
    <property type="entry name" value="4Fe-4S ferredoxins"/>
    <property type="match status" value="1"/>
</dbReference>